<dbReference type="PROSITE" id="PS00383">
    <property type="entry name" value="TYR_PHOSPHATASE_1"/>
    <property type="match status" value="1"/>
</dbReference>
<dbReference type="AlphaFoldDB" id="A0A2T7NUL9"/>
<feature type="domain" description="Tyrosine-protein phosphatase" evidence="6">
    <location>
        <begin position="1"/>
        <end position="185"/>
    </location>
</feature>
<dbReference type="PANTHER" id="PTHR45983">
    <property type="entry name" value="TYROSINE PHOSPHATSE N18, PUTATIVE-RELATED"/>
    <property type="match status" value="1"/>
</dbReference>
<dbReference type="GO" id="GO:0005634">
    <property type="term" value="C:nucleus"/>
    <property type="evidence" value="ECO:0007669"/>
    <property type="project" value="TreeGrafter"/>
</dbReference>
<dbReference type="InterPro" id="IPR000242">
    <property type="entry name" value="PTP_cat"/>
</dbReference>
<protein>
    <recommendedName>
        <fullName evidence="1">protein-tyrosine-phosphatase</fullName>
        <ecNumber evidence="1">3.1.3.48</ecNumber>
    </recommendedName>
</protein>
<feature type="domain" description="Tyrosine specific protein phosphatases" evidence="7">
    <location>
        <begin position="102"/>
        <end position="176"/>
    </location>
</feature>
<feature type="compositionally biased region" description="Basic and acidic residues" evidence="5">
    <location>
        <begin position="331"/>
        <end position="344"/>
    </location>
</feature>
<evidence type="ECO:0000313" key="9">
    <source>
        <dbReference type="Proteomes" id="UP000245119"/>
    </source>
</evidence>
<evidence type="ECO:0000256" key="3">
    <source>
        <dbReference type="ARBA" id="ARBA00022912"/>
    </source>
</evidence>
<dbReference type="Pfam" id="PF00102">
    <property type="entry name" value="Y_phosphatase"/>
    <property type="match status" value="1"/>
</dbReference>
<dbReference type="PROSITE" id="PS50056">
    <property type="entry name" value="TYR_PHOSPHATASE_2"/>
    <property type="match status" value="1"/>
</dbReference>
<dbReference type="GO" id="GO:0004726">
    <property type="term" value="F:non-membrane spanning protein tyrosine phosphatase activity"/>
    <property type="evidence" value="ECO:0007669"/>
    <property type="project" value="InterPro"/>
</dbReference>
<dbReference type="PRINTS" id="PR00700">
    <property type="entry name" value="PRTYPHPHTASE"/>
</dbReference>
<sequence>MIIKFRLNDKMHLMNNKAVKDKLRASDVRVANDLTRRQVTNITPVRKGNMRTTKMDSEETIQVDFVMRKLTATKDGVSHSIIQFHFMGWPDHGTPASPKTLKDMIEYVRSYRQKKNIPLVIHCSAGCGRTGTICAVDYAWTLLDLGQVNNGFSIFDIIKSLRDQRMSMVQTPDQYEYTHMVIKSLCEEWLQEFAKHDYENILNREENYVNMDIDHDDVGFSSTGLWSSFENIGTLRNSQTLSKTSKSEYSTLSTAECCKHQLYAQDLTNLISVEFEINESLAPSEGEAKSTPNRKAIPIDLDAPAVPARLYSTDDLNTKYASVSSAQTSEKAFDRHDWRQRPQP</sequence>
<dbReference type="InterPro" id="IPR029021">
    <property type="entry name" value="Prot-tyrosine_phosphatase-like"/>
</dbReference>
<evidence type="ECO:0000256" key="5">
    <source>
        <dbReference type="SAM" id="MobiDB-lite"/>
    </source>
</evidence>
<dbReference type="Gene3D" id="3.90.190.10">
    <property type="entry name" value="Protein tyrosine phosphatase superfamily"/>
    <property type="match status" value="1"/>
</dbReference>
<name>A0A2T7NUL9_POMCA</name>
<feature type="compositionally biased region" description="Polar residues" evidence="5">
    <location>
        <begin position="321"/>
        <end position="330"/>
    </location>
</feature>
<dbReference type="Proteomes" id="UP000245119">
    <property type="component" value="Linkage Group LG9"/>
</dbReference>
<dbReference type="SMART" id="SM00404">
    <property type="entry name" value="PTPc_motif"/>
    <property type="match status" value="1"/>
</dbReference>
<dbReference type="InterPro" id="IPR047170">
    <property type="entry name" value="PTN12/18/22"/>
</dbReference>
<organism evidence="8 9">
    <name type="scientific">Pomacea canaliculata</name>
    <name type="common">Golden apple snail</name>
    <dbReference type="NCBI Taxonomy" id="400727"/>
    <lineage>
        <taxon>Eukaryota</taxon>
        <taxon>Metazoa</taxon>
        <taxon>Spiralia</taxon>
        <taxon>Lophotrochozoa</taxon>
        <taxon>Mollusca</taxon>
        <taxon>Gastropoda</taxon>
        <taxon>Caenogastropoda</taxon>
        <taxon>Architaenioglossa</taxon>
        <taxon>Ampullarioidea</taxon>
        <taxon>Ampullariidae</taxon>
        <taxon>Pomacea</taxon>
    </lineage>
</organism>
<evidence type="ECO:0000256" key="2">
    <source>
        <dbReference type="ARBA" id="ARBA00022801"/>
    </source>
</evidence>
<dbReference type="EMBL" id="PZQS01000009">
    <property type="protein sequence ID" value="PVD24870.1"/>
    <property type="molecule type" value="Genomic_DNA"/>
</dbReference>
<accession>A0A2T7NUL9</accession>
<feature type="non-terminal residue" evidence="8">
    <location>
        <position position="344"/>
    </location>
</feature>
<dbReference type="SUPFAM" id="SSF52799">
    <property type="entry name" value="(Phosphotyrosine protein) phosphatases II"/>
    <property type="match status" value="1"/>
</dbReference>
<evidence type="ECO:0000256" key="1">
    <source>
        <dbReference type="ARBA" id="ARBA00013064"/>
    </source>
</evidence>
<keyword evidence="9" id="KW-1185">Reference proteome</keyword>
<dbReference type="InterPro" id="IPR000387">
    <property type="entry name" value="Tyr_Pase_dom"/>
</dbReference>
<dbReference type="STRING" id="400727.A0A2T7NUL9"/>
<dbReference type="InterPro" id="IPR016130">
    <property type="entry name" value="Tyr_Pase_AS"/>
</dbReference>
<dbReference type="SMART" id="SM00194">
    <property type="entry name" value="PTPc"/>
    <property type="match status" value="1"/>
</dbReference>
<dbReference type="GO" id="GO:0005737">
    <property type="term" value="C:cytoplasm"/>
    <property type="evidence" value="ECO:0007669"/>
    <property type="project" value="TreeGrafter"/>
</dbReference>
<feature type="region of interest" description="Disordered" evidence="5">
    <location>
        <begin position="321"/>
        <end position="344"/>
    </location>
</feature>
<dbReference type="PROSITE" id="PS50055">
    <property type="entry name" value="TYR_PHOSPHATASE_PTP"/>
    <property type="match status" value="1"/>
</dbReference>
<comment type="caution">
    <text evidence="8">The sequence shown here is derived from an EMBL/GenBank/DDBJ whole genome shotgun (WGS) entry which is preliminary data.</text>
</comment>
<dbReference type="OrthoDB" id="10253954at2759"/>
<comment type="similarity">
    <text evidence="4">Belongs to the protein-tyrosine phosphatase family. Non-receptor class 4 subfamily.</text>
</comment>
<gene>
    <name evidence="8" type="ORF">C0Q70_15359</name>
</gene>
<evidence type="ECO:0000259" key="6">
    <source>
        <dbReference type="PROSITE" id="PS50055"/>
    </source>
</evidence>
<evidence type="ECO:0000313" key="8">
    <source>
        <dbReference type="EMBL" id="PVD24870.1"/>
    </source>
</evidence>
<keyword evidence="3" id="KW-0904">Protein phosphatase</keyword>
<proteinExistence type="inferred from homology"/>
<reference evidence="8 9" key="1">
    <citation type="submission" date="2018-04" db="EMBL/GenBank/DDBJ databases">
        <title>The genome of golden apple snail Pomacea canaliculata provides insight into stress tolerance and invasive adaptation.</title>
        <authorList>
            <person name="Liu C."/>
            <person name="Liu B."/>
            <person name="Ren Y."/>
            <person name="Zhang Y."/>
            <person name="Wang H."/>
            <person name="Li S."/>
            <person name="Jiang F."/>
            <person name="Yin L."/>
            <person name="Zhang G."/>
            <person name="Qian W."/>
            <person name="Fan W."/>
        </authorList>
    </citation>
    <scope>NUCLEOTIDE SEQUENCE [LARGE SCALE GENOMIC DNA]</scope>
    <source>
        <strain evidence="8">SZHN2017</strain>
        <tissue evidence="8">Muscle</tissue>
    </source>
</reference>
<dbReference type="PANTHER" id="PTHR45983:SF2">
    <property type="entry name" value="PROTEIN-TYROSINE-PHOSPHATASE"/>
    <property type="match status" value="1"/>
</dbReference>
<evidence type="ECO:0000259" key="7">
    <source>
        <dbReference type="PROSITE" id="PS50056"/>
    </source>
</evidence>
<keyword evidence="2" id="KW-0378">Hydrolase</keyword>
<evidence type="ECO:0000256" key="4">
    <source>
        <dbReference type="ARBA" id="ARBA00034734"/>
    </source>
</evidence>
<dbReference type="InterPro" id="IPR003595">
    <property type="entry name" value="Tyr_Pase_cat"/>
</dbReference>
<dbReference type="EC" id="3.1.3.48" evidence="1"/>